<keyword evidence="4 12" id="KW-0349">Heme</keyword>
<comment type="cofactor">
    <cofactor evidence="1 12">
        <name>heme</name>
        <dbReference type="ChEBI" id="CHEBI:30413"/>
    </cofactor>
</comment>
<dbReference type="InterPro" id="IPR036396">
    <property type="entry name" value="Cyt_P450_sf"/>
</dbReference>
<dbReference type="GO" id="GO:0016020">
    <property type="term" value="C:membrane"/>
    <property type="evidence" value="ECO:0007669"/>
    <property type="project" value="UniProtKB-SubCell"/>
</dbReference>
<keyword evidence="10 13" id="KW-0503">Monooxygenase</keyword>
<keyword evidence="9 12" id="KW-0408">Iron</keyword>
<dbReference type="InterPro" id="IPR017972">
    <property type="entry name" value="Cyt_P450_CS"/>
</dbReference>
<dbReference type="PANTHER" id="PTHR47953:SF19">
    <property type="entry name" value="OS06G0641600 PROTEIN"/>
    <property type="match status" value="1"/>
</dbReference>
<dbReference type="GO" id="GO:0020037">
    <property type="term" value="F:heme binding"/>
    <property type="evidence" value="ECO:0007669"/>
    <property type="project" value="InterPro"/>
</dbReference>
<organism evidence="14 15">
    <name type="scientific">Chenopodium quinoa</name>
    <name type="common">Quinoa</name>
    <dbReference type="NCBI Taxonomy" id="63459"/>
    <lineage>
        <taxon>Eukaryota</taxon>
        <taxon>Viridiplantae</taxon>
        <taxon>Streptophyta</taxon>
        <taxon>Embryophyta</taxon>
        <taxon>Tracheophyta</taxon>
        <taxon>Spermatophyta</taxon>
        <taxon>Magnoliopsida</taxon>
        <taxon>eudicotyledons</taxon>
        <taxon>Gunneridae</taxon>
        <taxon>Pentapetalae</taxon>
        <taxon>Caryophyllales</taxon>
        <taxon>Chenopodiaceae</taxon>
        <taxon>Chenopodioideae</taxon>
        <taxon>Atripliceae</taxon>
        <taxon>Chenopodium</taxon>
    </lineage>
</organism>
<evidence type="ECO:0000256" key="3">
    <source>
        <dbReference type="ARBA" id="ARBA00010617"/>
    </source>
</evidence>
<dbReference type="GO" id="GO:0016705">
    <property type="term" value="F:oxidoreductase activity, acting on paired donors, with incorporation or reduction of molecular oxygen"/>
    <property type="evidence" value="ECO:0007669"/>
    <property type="project" value="InterPro"/>
</dbReference>
<dbReference type="Gramene" id="AUR62028319-RA">
    <property type="protein sequence ID" value="AUR62028319-RA:cds"/>
    <property type="gene ID" value="AUR62028319"/>
</dbReference>
<evidence type="ECO:0000256" key="10">
    <source>
        <dbReference type="ARBA" id="ARBA00023033"/>
    </source>
</evidence>
<evidence type="ECO:0000256" key="1">
    <source>
        <dbReference type="ARBA" id="ARBA00001971"/>
    </source>
</evidence>
<dbReference type="InterPro" id="IPR002401">
    <property type="entry name" value="Cyt_P450_E_grp-I"/>
</dbReference>
<evidence type="ECO:0000256" key="6">
    <source>
        <dbReference type="ARBA" id="ARBA00022723"/>
    </source>
</evidence>
<dbReference type="PRINTS" id="PR00463">
    <property type="entry name" value="EP450I"/>
</dbReference>
<evidence type="ECO:0000313" key="15">
    <source>
        <dbReference type="Proteomes" id="UP000596660"/>
    </source>
</evidence>
<dbReference type="AlphaFoldDB" id="A0A803MFA1"/>
<dbReference type="Pfam" id="PF00067">
    <property type="entry name" value="p450"/>
    <property type="match status" value="2"/>
</dbReference>
<reference evidence="14" key="2">
    <citation type="submission" date="2021-03" db="UniProtKB">
        <authorList>
            <consortium name="EnsemblPlants"/>
        </authorList>
    </citation>
    <scope>IDENTIFICATION</scope>
</reference>
<feature type="binding site" description="axial binding residue" evidence="12">
    <location>
        <position position="217"/>
    </location>
    <ligand>
        <name>heme</name>
        <dbReference type="ChEBI" id="CHEBI:30413"/>
    </ligand>
    <ligandPart>
        <name>Fe</name>
        <dbReference type="ChEBI" id="CHEBI:18248"/>
    </ligandPart>
</feature>
<dbReference type="SUPFAM" id="SSF48264">
    <property type="entry name" value="Cytochrome P450"/>
    <property type="match status" value="1"/>
</dbReference>
<keyword evidence="7" id="KW-1133">Transmembrane helix</keyword>
<evidence type="ECO:0000256" key="7">
    <source>
        <dbReference type="ARBA" id="ARBA00022989"/>
    </source>
</evidence>
<evidence type="ECO:0000256" key="8">
    <source>
        <dbReference type="ARBA" id="ARBA00023002"/>
    </source>
</evidence>
<name>A0A803MFA1_CHEQI</name>
<comment type="similarity">
    <text evidence="3 13">Belongs to the cytochrome P450 family.</text>
</comment>
<keyword evidence="8 13" id="KW-0560">Oxidoreductase</keyword>
<sequence length="219" mass="24924">MVEELRDDLGSCRSGAGALGSSGLVVGAVKWLGLAPYGEYWRQVRKISTLELFTVKRVESFRFIREEETLNMLKAIRKEAGCAVNLSNKFFVLACDVMCRYELLGGGSENSSATLEWTMSELLKNPRVMEKAQAEVRRVYEESGVVDETKLQELKYLKHVVREALTRVVINAWAIRRDPECWTDPEQFSPERFENCLVDYKGNNFELIPFGAGRRRCPG</sequence>
<dbReference type="PROSITE" id="PS00086">
    <property type="entry name" value="CYTOCHROME_P450"/>
    <property type="match status" value="1"/>
</dbReference>
<dbReference type="GO" id="GO:0004497">
    <property type="term" value="F:monooxygenase activity"/>
    <property type="evidence" value="ECO:0007669"/>
    <property type="project" value="UniProtKB-KW"/>
</dbReference>
<dbReference type="EnsemblPlants" id="AUR62028319-RA">
    <property type="protein sequence ID" value="AUR62028319-RA:cds"/>
    <property type="gene ID" value="AUR62028319"/>
</dbReference>
<evidence type="ECO:0000256" key="13">
    <source>
        <dbReference type="RuleBase" id="RU000461"/>
    </source>
</evidence>
<reference evidence="14" key="1">
    <citation type="journal article" date="2017" name="Nature">
        <title>The genome of Chenopodium quinoa.</title>
        <authorList>
            <person name="Jarvis D.E."/>
            <person name="Ho Y.S."/>
            <person name="Lightfoot D.J."/>
            <person name="Schmoeckel S.M."/>
            <person name="Li B."/>
            <person name="Borm T.J.A."/>
            <person name="Ohyanagi H."/>
            <person name="Mineta K."/>
            <person name="Michell C.T."/>
            <person name="Saber N."/>
            <person name="Kharbatia N.M."/>
            <person name="Rupper R.R."/>
            <person name="Sharp A.R."/>
            <person name="Dally N."/>
            <person name="Boughton B.A."/>
            <person name="Woo Y.H."/>
            <person name="Gao G."/>
            <person name="Schijlen E.G.W.M."/>
            <person name="Guo X."/>
            <person name="Momin A.A."/>
            <person name="Negrao S."/>
            <person name="Al-Babili S."/>
            <person name="Gehring C."/>
            <person name="Roessner U."/>
            <person name="Jung C."/>
            <person name="Murphy K."/>
            <person name="Arold S.T."/>
            <person name="Gojobori T."/>
            <person name="van der Linden C.G."/>
            <person name="van Loo E.N."/>
            <person name="Jellen E.N."/>
            <person name="Maughan P.J."/>
            <person name="Tester M."/>
        </authorList>
    </citation>
    <scope>NUCLEOTIDE SEQUENCE [LARGE SCALE GENOMIC DNA]</scope>
    <source>
        <strain evidence="14">cv. PI 614886</strain>
    </source>
</reference>
<evidence type="ECO:0000313" key="14">
    <source>
        <dbReference type="EnsemblPlants" id="AUR62028319-RA:cds"/>
    </source>
</evidence>
<dbReference type="Proteomes" id="UP000596660">
    <property type="component" value="Unplaced"/>
</dbReference>
<evidence type="ECO:0000256" key="11">
    <source>
        <dbReference type="ARBA" id="ARBA00023136"/>
    </source>
</evidence>
<evidence type="ECO:0000256" key="5">
    <source>
        <dbReference type="ARBA" id="ARBA00022692"/>
    </source>
</evidence>
<keyword evidence="5" id="KW-0812">Transmembrane</keyword>
<evidence type="ECO:0000256" key="2">
    <source>
        <dbReference type="ARBA" id="ARBA00004167"/>
    </source>
</evidence>
<comment type="subcellular location">
    <subcellularLocation>
        <location evidence="2">Membrane</location>
        <topology evidence="2">Single-pass membrane protein</topology>
    </subcellularLocation>
</comment>
<keyword evidence="15" id="KW-1185">Reference proteome</keyword>
<dbReference type="Gene3D" id="1.10.630.10">
    <property type="entry name" value="Cytochrome P450"/>
    <property type="match status" value="3"/>
</dbReference>
<evidence type="ECO:0000256" key="12">
    <source>
        <dbReference type="PIRSR" id="PIRSR602401-1"/>
    </source>
</evidence>
<evidence type="ECO:0000256" key="4">
    <source>
        <dbReference type="ARBA" id="ARBA00022617"/>
    </source>
</evidence>
<keyword evidence="6 12" id="KW-0479">Metal-binding</keyword>
<accession>A0A803MFA1</accession>
<dbReference type="InterPro" id="IPR001128">
    <property type="entry name" value="Cyt_P450"/>
</dbReference>
<keyword evidence="11" id="KW-0472">Membrane</keyword>
<proteinExistence type="inferred from homology"/>
<evidence type="ECO:0000256" key="9">
    <source>
        <dbReference type="ARBA" id="ARBA00023004"/>
    </source>
</evidence>
<dbReference type="GO" id="GO:0005506">
    <property type="term" value="F:iron ion binding"/>
    <property type="evidence" value="ECO:0007669"/>
    <property type="project" value="InterPro"/>
</dbReference>
<dbReference type="PANTHER" id="PTHR47953">
    <property type="entry name" value="OS08G0105600 PROTEIN"/>
    <property type="match status" value="1"/>
</dbReference>
<dbReference type="InterPro" id="IPR052306">
    <property type="entry name" value="CYP450_71D"/>
</dbReference>
<protein>
    <submittedName>
        <fullName evidence="14">Uncharacterized protein</fullName>
    </submittedName>
</protein>
<dbReference type="PRINTS" id="PR00385">
    <property type="entry name" value="P450"/>
</dbReference>